<evidence type="ECO:0000259" key="2">
    <source>
        <dbReference type="Pfam" id="PF02350"/>
    </source>
</evidence>
<dbReference type="OrthoDB" id="9803238at2"/>
<dbReference type="InterPro" id="IPR029767">
    <property type="entry name" value="WecB-like"/>
</dbReference>
<dbReference type="PANTHER" id="PTHR43174">
    <property type="entry name" value="UDP-N-ACETYLGLUCOSAMINE 2-EPIMERASE"/>
    <property type="match status" value="1"/>
</dbReference>
<name>A0A4Y9SSU4_9BURK</name>
<evidence type="ECO:0000313" key="3">
    <source>
        <dbReference type="EMBL" id="TFW29681.1"/>
    </source>
</evidence>
<dbReference type="GO" id="GO:0008761">
    <property type="term" value="F:UDP-N-acetylglucosamine 2-epimerase activity"/>
    <property type="evidence" value="ECO:0007669"/>
    <property type="project" value="UniProtKB-EC"/>
</dbReference>
<dbReference type="Pfam" id="PF02350">
    <property type="entry name" value="Epimerase_2"/>
    <property type="match status" value="1"/>
</dbReference>
<keyword evidence="1 3" id="KW-0413">Isomerase</keyword>
<dbReference type="EMBL" id="SPVF01000015">
    <property type="protein sequence ID" value="TFW29681.1"/>
    <property type="molecule type" value="Genomic_DNA"/>
</dbReference>
<dbReference type="InterPro" id="IPR003331">
    <property type="entry name" value="UDP_GlcNAc_Epimerase_2_dom"/>
</dbReference>
<dbReference type="SUPFAM" id="SSF53756">
    <property type="entry name" value="UDP-Glycosyltransferase/glycogen phosphorylase"/>
    <property type="match status" value="1"/>
</dbReference>
<dbReference type="NCBIfam" id="TIGR00236">
    <property type="entry name" value="wecB"/>
    <property type="match status" value="1"/>
</dbReference>
<comment type="similarity">
    <text evidence="1">Belongs to the UDP-N-acetylglucosamine 2-epimerase family.</text>
</comment>
<reference evidence="3 4" key="1">
    <citation type="submission" date="2019-03" db="EMBL/GenBank/DDBJ databases">
        <title>Draft Genome Sequence of Massilia arenosa sp. nov., a Novel Massilia Species Isolated from a Sandy-loam Maize Soil.</title>
        <authorList>
            <person name="Raths R."/>
            <person name="Peta V."/>
            <person name="Bucking H."/>
        </authorList>
    </citation>
    <scope>NUCLEOTIDE SEQUENCE [LARGE SCALE GENOMIC DNA]</scope>
    <source>
        <strain evidence="3 4">MC02</strain>
    </source>
</reference>
<dbReference type="Gene3D" id="3.40.50.2000">
    <property type="entry name" value="Glycogen Phosphorylase B"/>
    <property type="match status" value="2"/>
</dbReference>
<protein>
    <submittedName>
        <fullName evidence="3">UDP-N-acetylglucosamine 2-epimerase (Non-hydrolyzing)</fullName>
        <ecNumber evidence="3">5.1.3.14</ecNumber>
    </submittedName>
</protein>
<dbReference type="Proteomes" id="UP000298438">
    <property type="component" value="Unassembled WGS sequence"/>
</dbReference>
<evidence type="ECO:0000313" key="4">
    <source>
        <dbReference type="Proteomes" id="UP000298438"/>
    </source>
</evidence>
<dbReference type="AlphaFoldDB" id="A0A4Y9SSU4"/>
<sequence length="384" mass="41604">MNNENNFSLLCVVGARPNFMKMAPIMAAFSALQPKVDVKLVHTGQHYDVAMNHQYFQALGIPDPDINLEVGSGSHAVQTADVMKKFEPALDEVQPTAVLVVGDVNSTIACALVATKKGVPVIHVEAGLRSGDRAMPEEINRVLTDQISDLLFTTEESGKANLLREGIADGRIHFVGNVMIDTLRRNLERAVPTTQICADHGRPDFLKGKAGYAVLTLHRPSNVDDPAVLKALLETAAKIAERTPIIFPVHPRTRGMIDKFGLSHLVDRSDVLLLPPMGYLEMLGLMKDARVVLTDSGGIQEETTALGTPCITLRNNTERPITVDEGTNTIAGQDPQKIMAAYEDVMANGGKAGRVPQFWDGRASERIAAEVLAWMQRGCTIAAA</sequence>
<comment type="caution">
    <text evidence="3">The sequence shown here is derived from an EMBL/GenBank/DDBJ whole genome shotgun (WGS) entry which is preliminary data.</text>
</comment>
<dbReference type="PANTHER" id="PTHR43174:SF1">
    <property type="entry name" value="UDP-N-ACETYLGLUCOSAMINE 2-EPIMERASE"/>
    <property type="match status" value="1"/>
</dbReference>
<proteinExistence type="inferred from homology"/>
<dbReference type="RefSeq" id="WP_135205439.1">
    <property type="nucleotide sequence ID" value="NZ_SPVF01000015.1"/>
</dbReference>
<feature type="domain" description="UDP-N-acetylglucosamine 2-epimerase" evidence="2">
    <location>
        <begin position="33"/>
        <end position="369"/>
    </location>
</feature>
<dbReference type="CDD" id="cd03786">
    <property type="entry name" value="GTB_UDP-GlcNAc_2-Epimerase"/>
    <property type="match status" value="1"/>
</dbReference>
<organism evidence="3 4">
    <name type="scientific">Zemynaea arenosa</name>
    <dbReference type="NCBI Taxonomy" id="2561931"/>
    <lineage>
        <taxon>Bacteria</taxon>
        <taxon>Pseudomonadati</taxon>
        <taxon>Pseudomonadota</taxon>
        <taxon>Betaproteobacteria</taxon>
        <taxon>Burkholderiales</taxon>
        <taxon>Oxalobacteraceae</taxon>
        <taxon>Telluria group</taxon>
        <taxon>Zemynaea</taxon>
    </lineage>
</organism>
<keyword evidence="4" id="KW-1185">Reference proteome</keyword>
<gene>
    <name evidence="3" type="ORF">E4L96_01335</name>
</gene>
<dbReference type="EC" id="5.1.3.14" evidence="3"/>
<accession>A0A4Y9SSU4</accession>
<evidence type="ECO:0000256" key="1">
    <source>
        <dbReference type="RuleBase" id="RU003513"/>
    </source>
</evidence>